<dbReference type="GO" id="GO:0009055">
    <property type="term" value="F:electron transfer activity"/>
    <property type="evidence" value="ECO:0007669"/>
    <property type="project" value="TreeGrafter"/>
</dbReference>
<sequence length="384" mass="42341">METYVFLQHYWWAVVSLLGAMLVFLLFVQGGNSLLFCVGKDDVRKQLVINSTGRKWEFTFTTLVTFGGAFFASFPLFYSTSFGGAYWLWMIILFTFVLQAVSYEFQSKLGNLLGRKTYRIFLVINGVVGPILLGGAVATFFTGSNFIVDKGNLAELSMPVISGWANASHGLDALLNVWNVIFGLAVFFLARILGALYFINNIDSPEIAASSRKVLKIETPLFLVLFLAFFVKILVGEGFAVADDGTVFMEKYKYLNNFLEMPAVAAVFLLGVLLLLSGIIIDGFLGKNRLSGKGIFFSGFGTVLAVFGLLLCAGYNGTAYYPSTADLQSSLTIANSCSSEFTLKTMAYVSILVPFVIAYIAYAWKSINSKKLSAEELEKEEEKY</sequence>
<keyword evidence="4" id="KW-1003">Cell membrane</keyword>
<dbReference type="Pfam" id="PF02322">
    <property type="entry name" value="Cyt_bd_oxida_II"/>
    <property type="match status" value="1"/>
</dbReference>
<keyword evidence="7" id="KW-0479">Metal-binding</keyword>
<feature type="transmembrane region" description="Helical" evidence="12">
    <location>
        <begin position="262"/>
        <end position="285"/>
    </location>
</feature>
<dbReference type="InterPro" id="IPR003317">
    <property type="entry name" value="Cyt-d_oxidase_su2"/>
</dbReference>
<feature type="transmembrane region" description="Helical" evidence="12">
    <location>
        <begin position="220"/>
        <end position="242"/>
    </location>
</feature>
<evidence type="ECO:0000256" key="7">
    <source>
        <dbReference type="ARBA" id="ARBA00022723"/>
    </source>
</evidence>
<feature type="transmembrane region" description="Helical" evidence="12">
    <location>
        <begin position="58"/>
        <end position="78"/>
    </location>
</feature>
<feature type="transmembrane region" description="Helical" evidence="12">
    <location>
        <begin position="177"/>
        <end position="199"/>
    </location>
</feature>
<keyword evidence="3" id="KW-0813">Transport</keyword>
<reference evidence="13" key="1">
    <citation type="submission" date="2020-10" db="EMBL/GenBank/DDBJ databases">
        <authorList>
            <person name="Gilroy R."/>
        </authorList>
    </citation>
    <scope>NUCLEOTIDE SEQUENCE</scope>
    <source>
        <strain evidence="13">B3-2255</strain>
    </source>
</reference>
<proteinExistence type="inferred from homology"/>
<evidence type="ECO:0000313" key="14">
    <source>
        <dbReference type="Proteomes" id="UP000823772"/>
    </source>
</evidence>
<comment type="subcellular location">
    <subcellularLocation>
        <location evidence="1">Cell membrane</location>
        <topology evidence="1">Multi-pass membrane protein</topology>
    </subcellularLocation>
</comment>
<evidence type="ECO:0000256" key="4">
    <source>
        <dbReference type="ARBA" id="ARBA00022475"/>
    </source>
</evidence>
<evidence type="ECO:0000256" key="10">
    <source>
        <dbReference type="ARBA" id="ARBA00023004"/>
    </source>
</evidence>
<evidence type="ECO:0000313" key="13">
    <source>
        <dbReference type="EMBL" id="MBO8482102.1"/>
    </source>
</evidence>
<evidence type="ECO:0000256" key="6">
    <source>
        <dbReference type="ARBA" id="ARBA00022692"/>
    </source>
</evidence>
<evidence type="ECO:0000256" key="9">
    <source>
        <dbReference type="ARBA" id="ARBA00022989"/>
    </source>
</evidence>
<dbReference type="GO" id="GO:0016682">
    <property type="term" value="F:oxidoreductase activity, acting on diphenols and related substances as donors, oxygen as acceptor"/>
    <property type="evidence" value="ECO:0007669"/>
    <property type="project" value="TreeGrafter"/>
</dbReference>
<keyword evidence="6 12" id="KW-0812">Transmembrane</keyword>
<evidence type="ECO:0000256" key="12">
    <source>
        <dbReference type="SAM" id="Phobius"/>
    </source>
</evidence>
<feature type="transmembrane region" description="Helical" evidence="12">
    <location>
        <begin position="117"/>
        <end position="141"/>
    </location>
</feature>
<evidence type="ECO:0000256" key="11">
    <source>
        <dbReference type="ARBA" id="ARBA00023136"/>
    </source>
</evidence>
<dbReference type="GO" id="GO:0005886">
    <property type="term" value="C:plasma membrane"/>
    <property type="evidence" value="ECO:0007669"/>
    <property type="project" value="UniProtKB-SubCell"/>
</dbReference>
<dbReference type="Proteomes" id="UP000823772">
    <property type="component" value="Unassembled WGS sequence"/>
</dbReference>
<dbReference type="GO" id="GO:0019646">
    <property type="term" value="P:aerobic electron transport chain"/>
    <property type="evidence" value="ECO:0007669"/>
    <property type="project" value="TreeGrafter"/>
</dbReference>
<evidence type="ECO:0000256" key="2">
    <source>
        <dbReference type="ARBA" id="ARBA00007543"/>
    </source>
</evidence>
<keyword evidence="9 12" id="KW-1133">Transmembrane helix</keyword>
<evidence type="ECO:0000256" key="5">
    <source>
        <dbReference type="ARBA" id="ARBA00022617"/>
    </source>
</evidence>
<dbReference type="PANTHER" id="PTHR43141">
    <property type="entry name" value="CYTOCHROME BD2 SUBUNIT II"/>
    <property type="match status" value="1"/>
</dbReference>
<dbReference type="GO" id="GO:0070069">
    <property type="term" value="C:cytochrome complex"/>
    <property type="evidence" value="ECO:0007669"/>
    <property type="project" value="TreeGrafter"/>
</dbReference>
<dbReference type="EMBL" id="JADILY010000127">
    <property type="protein sequence ID" value="MBO8482102.1"/>
    <property type="molecule type" value="Genomic_DNA"/>
</dbReference>
<evidence type="ECO:0000256" key="8">
    <source>
        <dbReference type="ARBA" id="ARBA00022982"/>
    </source>
</evidence>
<feature type="transmembrane region" description="Helical" evidence="12">
    <location>
        <begin position="341"/>
        <end position="362"/>
    </location>
</feature>
<dbReference type="GO" id="GO:0046872">
    <property type="term" value="F:metal ion binding"/>
    <property type="evidence" value="ECO:0007669"/>
    <property type="project" value="UniProtKB-KW"/>
</dbReference>
<comment type="similarity">
    <text evidence="2">Belongs to the cytochrome ubiquinol oxidase subunit 2 family.</text>
</comment>
<dbReference type="AlphaFoldDB" id="A0A9D9NQI3"/>
<comment type="caution">
    <text evidence="13">The sequence shown here is derived from an EMBL/GenBank/DDBJ whole genome shotgun (WGS) entry which is preliminary data.</text>
</comment>
<feature type="transmembrane region" description="Helical" evidence="12">
    <location>
        <begin position="297"/>
        <end position="321"/>
    </location>
</feature>
<accession>A0A9D9NQI3</accession>
<keyword evidence="5" id="KW-0349">Heme</keyword>
<feature type="transmembrane region" description="Helical" evidence="12">
    <location>
        <begin position="84"/>
        <end position="105"/>
    </location>
</feature>
<name>A0A9D9NQI3_9BACT</name>
<dbReference type="PANTHER" id="PTHR43141:SF5">
    <property type="entry name" value="CYTOCHROME BD-I UBIQUINOL OXIDASE SUBUNIT 2"/>
    <property type="match status" value="1"/>
</dbReference>
<gene>
    <name evidence="13" type="ORF">IAC87_06105</name>
</gene>
<keyword evidence="8" id="KW-0249">Electron transport</keyword>
<keyword evidence="11 12" id="KW-0472">Membrane</keyword>
<organism evidence="13 14">
    <name type="scientific">Candidatus Merdivivens faecigallinarum</name>
    <dbReference type="NCBI Taxonomy" id="2840871"/>
    <lineage>
        <taxon>Bacteria</taxon>
        <taxon>Pseudomonadati</taxon>
        <taxon>Bacteroidota</taxon>
        <taxon>Bacteroidia</taxon>
        <taxon>Bacteroidales</taxon>
        <taxon>Muribaculaceae</taxon>
        <taxon>Muribaculaceae incertae sedis</taxon>
        <taxon>Candidatus Merdivivens</taxon>
    </lineage>
</organism>
<keyword evidence="10" id="KW-0408">Iron</keyword>
<evidence type="ECO:0000256" key="3">
    <source>
        <dbReference type="ARBA" id="ARBA00022448"/>
    </source>
</evidence>
<protein>
    <submittedName>
        <fullName evidence="13">Cytochrome d ubiquinol oxidase subunit II</fullName>
    </submittedName>
</protein>
<feature type="transmembrane region" description="Helical" evidence="12">
    <location>
        <begin position="12"/>
        <end position="37"/>
    </location>
</feature>
<evidence type="ECO:0000256" key="1">
    <source>
        <dbReference type="ARBA" id="ARBA00004651"/>
    </source>
</evidence>
<reference evidence="13" key="2">
    <citation type="journal article" date="2021" name="PeerJ">
        <title>Extensive microbial diversity within the chicken gut microbiome revealed by metagenomics and culture.</title>
        <authorList>
            <person name="Gilroy R."/>
            <person name="Ravi A."/>
            <person name="Getino M."/>
            <person name="Pursley I."/>
            <person name="Horton D.L."/>
            <person name="Alikhan N.F."/>
            <person name="Baker D."/>
            <person name="Gharbi K."/>
            <person name="Hall N."/>
            <person name="Watson M."/>
            <person name="Adriaenssens E.M."/>
            <person name="Foster-Nyarko E."/>
            <person name="Jarju S."/>
            <person name="Secka A."/>
            <person name="Antonio M."/>
            <person name="Oren A."/>
            <person name="Chaudhuri R.R."/>
            <person name="La Ragione R."/>
            <person name="Hildebrand F."/>
            <person name="Pallen M.J."/>
        </authorList>
    </citation>
    <scope>NUCLEOTIDE SEQUENCE</scope>
    <source>
        <strain evidence="13">B3-2255</strain>
    </source>
</reference>